<accession>A0ABY8Q8K9</accession>
<dbReference type="InterPro" id="IPR014284">
    <property type="entry name" value="RNA_pol_sigma-70_dom"/>
</dbReference>
<dbReference type="Gene3D" id="1.10.10.10">
    <property type="entry name" value="Winged helix-like DNA-binding domain superfamily/Winged helix DNA-binding domain"/>
    <property type="match status" value="1"/>
</dbReference>
<dbReference type="SUPFAM" id="SSF88659">
    <property type="entry name" value="Sigma3 and sigma4 domains of RNA polymerase sigma factors"/>
    <property type="match status" value="1"/>
</dbReference>
<dbReference type="RefSeq" id="WP_281468211.1">
    <property type="nucleotide sequence ID" value="NZ_CP124535.1"/>
</dbReference>
<dbReference type="EMBL" id="CP124535">
    <property type="protein sequence ID" value="WGV17169.1"/>
    <property type="molecule type" value="Genomic_DNA"/>
</dbReference>
<gene>
    <name evidence="7" type="ORF">QF092_05010</name>
</gene>
<keyword evidence="8" id="KW-1185">Reference proteome</keyword>
<dbReference type="Pfam" id="PF08281">
    <property type="entry name" value="Sigma70_r4_2"/>
    <property type="match status" value="1"/>
</dbReference>
<evidence type="ECO:0000256" key="3">
    <source>
        <dbReference type="ARBA" id="ARBA00023082"/>
    </source>
</evidence>
<dbReference type="InterPro" id="IPR013249">
    <property type="entry name" value="RNA_pol_sigma70_r4_t2"/>
</dbReference>
<dbReference type="Gene3D" id="1.10.1740.10">
    <property type="match status" value="1"/>
</dbReference>
<proteinExistence type="inferred from homology"/>
<dbReference type="InterPro" id="IPR013325">
    <property type="entry name" value="RNA_pol_sigma_r2"/>
</dbReference>
<reference evidence="7 8" key="1">
    <citation type="submission" date="2023-04" db="EMBL/GenBank/DDBJ databases">
        <title>YMD61, complete Genome.</title>
        <authorList>
            <person name="Zhang J."/>
        </authorList>
    </citation>
    <scope>NUCLEOTIDE SEQUENCE [LARGE SCALE GENOMIC DNA]</scope>
    <source>
        <strain evidence="7 8">YMD61</strain>
    </source>
</reference>
<dbReference type="InterPro" id="IPR007627">
    <property type="entry name" value="RNA_pol_sigma70_r2"/>
</dbReference>
<evidence type="ECO:0000256" key="4">
    <source>
        <dbReference type="ARBA" id="ARBA00023163"/>
    </source>
</evidence>
<keyword evidence="2" id="KW-0805">Transcription regulation</keyword>
<name>A0ABY8Q8K9_9RHOB</name>
<protein>
    <submittedName>
        <fullName evidence="7">Sigma-70 family RNA polymerase sigma factor</fullName>
    </submittedName>
</protein>
<evidence type="ECO:0000259" key="6">
    <source>
        <dbReference type="Pfam" id="PF08281"/>
    </source>
</evidence>
<dbReference type="InterPro" id="IPR013324">
    <property type="entry name" value="RNA_pol_sigma_r3/r4-like"/>
</dbReference>
<dbReference type="Proteomes" id="UP001230978">
    <property type="component" value="Chromosome"/>
</dbReference>
<dbReference type="SUPFAM" id="SSF88946">
    <property type="entry name" value="Sigma2 domain of RNA polymerase sigma factors"/>
    <property type="match status" value="1"/>
</dbReference>
<dbReference type="InterPro" id="IPR039425">
    <property type="entry name" value="RNA_pol_sigma-70-like"/>
</dbReference>
<comment type="similarity">
    <text evidence="1">Belongs to the sigma-70 factor family. ECF subfamily.</text>
</comment>
<dbReference type="PANTHER" id="PTHR43133">
    <property type="entry name" value="RNA POLYMERASE ECF-TYPE SIGMA FACTO"/>
    <property type="match status" value="1"/>
</dbReference>
<feature type="domain" description="RNA polymerase sigma-70 region 2" evidence="5">
    <location>
        <begin position="26"/>
        <end position="92"/>
    </location>
</feature>
<organism evidence="7 8">
    <name type="scientific">Fuscovulum ytuae</name>
    <dbReference type="NCBI Taxonomy" id="3042299"/>
    <lineage>
        <taxon>Bacteria</taxon>
        <taxon>Pseudomonadati</taxon>
        <taxon>Pseudomonadota</taxon>
        <taxon>Alphaproteobacteria</taxon>
        <taxon>Rhodobacterales</taxon>
        <taxon>Paracoccaceae</taxon>
        <taxon>Fuscovulum</taxon>
    </lineage>
</organism>
<evidence type="ECO:0000259" key="5">
    <source>
        <dbReference type="Pfam" id="PF04542"/>
    </source>
</evidence>
<sequence length="184" mass="20581">MTMTEDPVADLISRVAAQDRAAFRLLYSQCAAKLMGVLLRILGNRAEAEEALQEVFTRVWLRAGRFDATKGRGMTWLIAIARNHAIDRLRARPTALLRDEAEDAVDRLRDSAPTAETRMIAQGEAGRIADCFATLEADRAAAVRGAYLEGLSYQDLADRYAVPLNTMRTWLRRSLLKLRECLDA</sequence>
<dbReference type="NCBIfam" id="TIGR02937">
    <property type="entry name" value="sigma70-ECF"/>
    <property type="match status" value="1"/>
</dbReference>
<feature type="domain" description="RNA polymerase sigma factor 70 region 4 type 2" evidence="6">
    <location>
        <begin position="127"/>
        <end position="178"/>
    </location>
</feature>
<evidence type="ECO:0000256" key="1">
    <source>
        <dbReference type="ARBA" id="ARBA00010641"/>
    </source>
</evidence>
<dbReference type="PANTHER" id="PTHR43133:SF62">
    <property type="entry name" value="RNA POLYMERASE SIGMA FACTOR SIGZ"/>
    <property type="match status" value="1"/>
</dbReference>
<evidence type="ECO:0000313" key="7">
    <source>
        <dbReference type="EMBL" id="WGV17169.1"/>
    </source>
</evidence>
<keyword evidence="4" id="KW-0804">Transcription</keyword>
<keyword evidence="3" id="KW-0731">Sigma factor</keyword>
<dbReference type="InterPro" id="IPR036388">
    <property type="entry name" value="WH-like_DNA-bd_sf"/>
</dbReference>
<evidence type="ECO:0000256" key="2">
    <source>
        <dbReference type="ARBA" id="ARBA00023015"/>
    </source>
</evidence>
<evidence type="ECO:0000313" key="8">
    <source>
        <dbReference type="Proteomes" id="UP001230978"/>
    </source>
</evidence>
<dbReference type="Pfam" id="PF04542">
    <property type="entry name" value="Sigma70_r2"/>
    <property type="match status" value="1"/>
</dbReference>